<evidence type="ECO:0000256" key="9">
    <source>
        <dbReference type="SAM" id="MobiDB-lite"/>
    </source>
</evidence>
<evidence type="ECO:0000256" key="10">
    <source>
        <dbReference type="SAM" id="Phobius"/>
    </source>
</evidence>
<dbReference type="GO" id="GO:1990817">
    <property type="term" value="F:poly(A) RNA polymerase activity"/>
    <property type="evidence" value="ECO:0007669"/>
    <property type="project" value="UniProtKB-UniRule"/>
</dbReference>
<protein>
    <recommendedName>
        <fullName evidence="7">Poly(A) polymerase I</fullName>
        <shortName evidence="7">PAP I</shortName>
        <ecNumber evidence="7">2.7.7.19</ecNumber>
    </recommendedName>
</protein>
<keyword evidence="14" id="KW-0548">Nucleotidyltransferase</keyword>
<keyword evidence="10" id="KW-0472">Membrane</keyword>
<keyword evidence="5 7" id="KW-0694">RNA-binding</keyword>
<evidence type="ECO:0000256" key="2">
    <source>
        <dbReference type="ARBA" id="ARBA00022679"/>
    </source>
</evidence>
<dbReference type="InterPro" id="IPR010206">
    <property type="entry name" value="PolA_pol_I"/>
</dbReference>
<keyword evidence="6 7" id="KW-0804">Transcription</keyword>
<dbReference type="RefSeq" id="WP_151053563.1">
    <property type="nucleotide sequence ID" value="NZ_CP044222.1"/>
</dbReference>
<dbReference type="GO" id="GO:0003723">
    <property type="term" value="F:RNA binding"/>
    <property type="evidence" value="ECO:0007669"/>
    <property type="project" value="UniProtKB-UniRule"/>
</dbReference>
<dbReference type="PANTHER" id="PTHR43051">
    <property type="entry name" value="POLYNUCLEOTIDE ADENYLYLTRANSFERASE FAMILY PROTEIN"/>
    <property type="match status" value="1"/>
</dbReference>
<dbReference type="Proteomes" id="UP000325606">
    <property type="component" value="Chromosome"/>
</dbReference>
<dbReference type="EMBL" id="CP044222">
    <property type="protein sequence ID" value="QEW05518.1"/>
    <property type="molecule type" value="Genomic_DNA"/>
</dbReference>
<evidence type="ECO:0000256" key="3">
    <source>
        <dbReference type="ARBA" id="ARBA00022741"/>
    </source>
</evidence>
<dbReference type="Gene3D" id="3.30.460.10">
    <property type="entry name" value="Beta Polymerase, domain 2"/>
    <property type="match status" value="1"/>
</dbReference>
<comment type="function">
    <text evidence="7">Adds poly(A) tail to the 3' end of many RNAs, which usually targets these RNAs for decay. Plays a significant role in the global control of gene expression, through influencing the rate of transcript degradation, and in the general RNA quality control.</text>
</comment>
<evidence type="ECO:0000256" key="1">
    <source>
        <dbReference type="ARBA" id="ARBA00022664"/>
    </source>
</evidence>
<evidence type="ECO:0000256" key="8">
    <source>
        <dbReference type="RuleBase" id="RU003953"/>
    </source>
</evidence>
<evidence type="ECO:0000256" key="7">
    <source>
        <dbReference type="HAMAP-Rule" id="MF_00957"/>
    </source>
</evidence>
<dbReference type="GO" id="GO:0043633">
    <property type="term" value="P:polyadenylation-dependent RNA catabolic process"/>
    <property type="evidence" value="ECO:0007669"/>
    <property type="project" value="InterPro"/>
</dbReference>
<keyword evidence="3 7" id="KW-0547">Nucleotide-binding</keyword>
<dbReference type="PANTHER" id="PTHR43051:SF1">
    <property type="entry name" value="POLYNUCLEOTIDE ADENYLYLTRANSFERASE FAMILY PROTEIN"/>
    <property type="match status" value="1"/>
</dbReference>
<dbReference type="InterPro" id="IPR002646">
    <property type="entry name" value="PolA_pol_head_dom"/>
</dbReference>
<dbReference type="GO" id="GO:0006397">
    <property type="term" value="P:mRNA processing"/>
    <property type="evidence" value="ECO:0007669"/>
    <property type="project" value="UniProtKB-KW"/>
</dbReference>
<gene>
    <name evidence="7 14" type="primary">pcnB</name>
    <name evidence="14" type="ORF">F5I99_02880</name>
</gene>
<evidence type="ECO:0000259" key="11">
    <source>
        <dbReference type="Pfam" id="PF01743"/>
    </source>
</evidence>
<keyword evidence="1 7" id="KW-0507">mRNA processing</keyword>
<dbReference type="EC" id="2.7.7.19" evidence="7"/>
<dbReference type="Gene3D" id="1.10.3090.10">
    <property type="entry name" value="cca-adding enzyme, domain 2"/>
    <property type="match status" value="1"/>
</dbReference>
<organism evidence="14 15">
    <name type="scientific">Nitrincola iocasae</name>
    <dbReference type="NCBI Taxonomy" id="2614693"/>
    <lineage>
        <taxon>Bacteria</taxon>
        <taxon>Pseudomonadati</taxon>
        <taxon>Pseudomonadota</taxon>
        <taxon>Gammaproteobacteria</taxon>
        <taxon>Oceanospirillales</taxon>
        <taxon>Oceanospirillaceae</taxon>
        <taxon>Nitrincola</taxon>
    </lineage>
</organism>
<feature type="region of interest" description="Disordered" evidence="9">
    <location>
        <begin position="470"/>
        <end position="499"/>
    </location>
</feature>
<proteinExistence type="inferred from homology"/>
<keyword evidence="10" id="KW-1133">Transmembrane helix</keyword>
<feature type="transmembrane region" description="Helical" evidence="10">
    <location>
        <begin position="12"/>
        <end position="29"/>
    </location>
</feature>
<evidence type="ECO:0000313" key="15">
    <source>
        <dbReference type="Proteomes" id="UP000325606"/>
    </source>
</evidence>
<evidence type="ECO:0000313" key="14">
    <source>
        <dbReference type="EMBL" id="QEW05518.1"/>
    </source>
</evidence>
<feature type="compositionally biased region" description="Basic residues" evidence="9">
    <location>
        <begin position="484"/>
        <end position="499"/>
    </location>
</feature>
<dbReference type="AlphaFoldDB" id="A0A5J6LB69"/>
<evidence type="ECO:0000256" key="5">
    <source>
        <dbReference type="ARBA" id="ARBA00022884"/>
    </source>
</evidence>
<feature type="active site" evidence="7">
    <location>
        <position position="120"/>
    </location>
</feature>
<feature type="domain" description="tRNA nucleotidyltransferase/poly(A) polymerase RNA and SrmB- binding" evidence="13">
    <location>
        <begin position="259"/>
        <end position="319"/>
    </location>
</feature>
<evidence type="ECO:0000259" key="13">
    <source>
        <dbReference type="Pfam" id="PF12627"/>
    </source>
</evidence>
<dbReference type="KEGG" id="nik:F5I99_02880"/>
<name>A0A5J6LB69_9GAMM</name>
<dbReference type="CDD" id="cd05398">
    <property type="entry name" value="NT_ClassII-CCAase"/>
    <property type="match status" value="1"/>
</dbReference>
<sequence length="499" mass="57879">MFEELSQEQWLIIATVIAIIILTAIVLYRRYKQQVAPNKTVAESNIKTQSAQAEEPTSYPRLPLGEKRIIPEKEHRIPRQRLDDNAMKVVYRLHDAGYDCFLVGGCIRDILLGQKPKDFDVATSAHPEQAVELFHRGRLIGRRFKLLHVRFGRELIEVATFRAGHDSEDNDDGEQGRQSASGMILRDNVYGNIEEDALRRDFTVNALYYCARDYSIYDFANGYPDLQQRIIRMIGEPAQRYREDPVRMLRAARFAAKLNFDIEPATAAPIHELSPLLGRIAPARLFDEALKLLQSGYGAAAYRQMQRFDLFRYLFPLTQEILDNPEWPTPILIQHVLKNTDRRLEQGKSVTPAFMFAALLWYPLYQRYLEILDEDDLPPLQALHEAANQVLSAQVKATAIPRRFSAPMREIWELQLRLPRHQGRKADQLMAHPRFRAAYDLILLRESAGEDLDGLGHWWTEYQKGNEVQRRELNTDIAADEQPRKRRRRRRKPSSKPNE</sequence>
<dbReference type="FunFam" id="3.30.460.10:FF:000035">
    <property type="entry name" value="Poly(A) polymerase I"/>
    <property type="match status" value="1"/>
</dbReference>
<reference evidence="14 15" key="1">
    <citation type="submission" date="2019-09" db="EMBL/GenBank/DDBJ databases">
        <title>Nitrincola iocasae sp. nov., a bacterium isolated from the sediment collected at a cold seep field in South China Sea.</title>
        <authorList>
            <person name="Zhang H."/>
            <person name="Wang H."/>
            <person name="Li C."/>
        </authorList>
    </citation>
    <scope>NUCLEOTIDE SEQUENCE [LARGE SCALE GENOMIC DNA]</scope>
    <source>
        <strain evidence="14 15">KXZD1103</strain>
    </source>
</reference>
<keyword evidence="10" id="KW-0812">Transmembrane</keyword>
<dbReference type="Pfam" id="PF01743">
    <property type="entry name" value="PolyA_pol"/>
    <property type="match status" value="1"/>
</dbReference>
<dbReference type="Pfam" id="PF12627">
    <property type="entry name" value="PolyA_pol_RNAbd"/>
    <property type="match status" value="1"/>
</dbReference>
<comment type="catalytic activity">
    <reaction evidence="7">
        <text>RNA(n) + ATP = RNA(n)-3'-adenine ribonucleotide + diphosphate</text>
        <dbReference type="Rhea" id="RHEA:11332"/>
        <dbReference type="Rhea" id="RHEA-COMP:14527"/>
        <dbReference type="Rhea" id="RHEA-COMP:17347"/>
        <dbReference type="ChEBI" id="CHEBI:30616"/>
        <dbReference type="ChEBI" id="CHEBI:33019"/>
        <dbReference type="ChEBI" id="CHEBI:140395"/>
        <dbReference type="ChEBI" id="CHEBI:173115"/>
        <dbReference type="EC" id="2.7.7.19"/>
    </reaction>
</comment>
<dbReference type="Pfam" id="PF12626">
    <property type="entry name" value="PolyA_pol_arg_C"/>
    <property type="match status" value="1"/>
</dbReference>
<dbReference type="GO" id="GO:0005524">
    <property type="term" value="F:ATP binding"/>
    <property type="evidence" value="ECO:0007669"/>
    <property type="project" value="UniProtKB-UniRule"/>
</dbReference>
<dbReference type="InterPro" id="IPR025866">
    <property type="entry name" value="PolyA_pol_arg_C_dom"/>
</dbReference>
<dbReference type="SUPFAM" id="SSF81301">
    <property type="entry name" value="Nucleotidyltransferase"/>
    <property type="match status" value="1"/>
</dbReference>
<feature type="active site" evidence="7">
    <location>
        <position position="118"/>
    </location>
</feature>
<evidence type="ECO:0000256" key="4">
    <source>
        <dbReference type="ARBA" id="ARBA00022840"/>
    </source>
</evidence>
<accession>A0A5J6LB69</accession>
<dbReference type="SUPFAM" id="SSF81891">
    <property type="entry name" value="Poly A polymerase C-terminal region-like"/>
    <property type="match status" value="1"/>
</dbReference>
<dbReference type="InterPro" id="IPR043519">
    <property type="entry name" value="NT_sf"/>
</dbReference>
<keyword evidence="15" id="KW-1185">Reference proteome</keyword>
<evidence type="ECO:0000259" key="12">
    <source>
        <dbReference type="Pfam" id="PF12626"/>
    </source>
</evidence>
<keyword evidence="2 7" id="KW-0808">Transferase</keyword>
<keyword evidence="4 7" id="KW-0067">ATP-binding</keyword>
<feature type="active site" evidence="7">
    <location>
        <position position="201"/>
    </location>
</feature>
<dbReference type="HAMAP" id="MF_00957">
    <property type="entry name" value="PolyA_pol"/>
    <property type="match status" value="1"/>
</dbReference>
<dbReference type="InterPro" id="IPR032828">
    <property type="entry name" value="PolyA_RNA-bd"/>
</dbReference>
<comment type="similarity">
    <text evidence="7 8">Belongs to the tRNA nucleotidyltransferase/poly(A) polymerase family.</text>
</comment>
<dbReference type="NCBIfam" id="TIGR01942">
    <property type="entry name" value="pcnB"/>
    <property type="match status" value="1"/>
</dbReference>
<feature type="domain" description="Poly A polymerase head" evidence="11">
    <location>
        <begin position="100"/>
        <end position="232"/>
    </location>
</feature>
<dbReference type="InterPro" id="IPR052191">
    <property type="entry name" value="tRNA_ntf/polyA_polymerase_I"/>
</dbReference>
<evidence type="ECO:0000256" key="6">
    <source>
        <dbReference type="ARBA" id="ARBA00023163"/>
    </source>
</evidence>
<feature type="domain" description="Polymerase A arginine-rich C-terminal" evidence="12">
    <location>
        <begin position="376"/>
        <end position="492"/>
    </location>
</feature>